<keyword evidence="2" id="KW-0547">Nucleotide-binding</keyword>
<sequence>MDGEKVVVIDTPGLFDTSLKIGDLKGRIEELFNHSGDGIHAFLLVIKLCTKFTEEEKTTVQWIKDNFGEEASKNTIVLFTNGDELESNDMKITEYIYDGENLKKLIDQCNGRYQVFNNRSNDRTQVTELLEKIKKMMKNNTVYTKKNYEETQNKLFIANTVGVITGGAAGAGVAGGAAAVASATKGVVITSAVVGGVGTAALAGAVGAGAAIYKYAKRESKPKNKNKDV</sequence>
<name>A0AAW2B6U8_CULAL</name>
<dbReference type="PANTHER" id="PTHR10903:SF188">
    <property type="entry name" value="GTPASE IMAP FAMILY MEMBER 2-LIKE-RELATED"/>
    <property type="match status" value="1"/>
</dbReference>
<dbReference type="InterPro" id="IPR027417">
    <property type="entry name" value="P-loop_NTPase"/>
</dbReference>
<proteinExistence type="inferred from homology"/>
<evidence type="ECO:0000256" key="4">
    <source>
        <dbReference type="SAM" id="Phobius"/>
    </source>
</evidence>
<protein>
    <recommendedName>
        <fullName evidence="5">AIG1-type G domain-containing protein</fullName>
    </recommendedName>
</protein>
<feature type="transmembrane region" description="Helical" evidence="4">
    <location>
        <begin position="187"/>
        <end position="213"/>
    </location>
</feature>
<dbReference type="Proteomes" id="UP001479290">
    <property type="component" value="Unassembled WGS sequence"/>
</dbReference>
<keyword evidence="7" id="KW-1185">Reference proteome</keyword>
<dbReference type="InterPro" id="IPR006703">
    <property type="entry name" value="G_AIG1"/>
</dbReference>
<feature type="domain" description="AIG1-type G" evidence="5">
    <location>
        <begin position="1"/>
        <end position="152"/>
    </location>
</feature>
<keyword evidence="4" id="KW-0472">Membrane</keyword>
<accession>A0AAW2B6U8</accession>
<dbReference type="InterPro" id="IPR045058">
    <property type="entry name" value="GIMA/IAN/Toc"/>
</dbReference>
<evidence type="ECO:0000313" key="7">
    <source>
        <dbReference type="Proteomes" id="UP001479290"/>
    </source>
</evidence>
<organism evidence="6 7">
    <name type="scientific">Culter alburnus</name>
    <name type="common">Topmouth culter</name>
    <dbReference type="NCBI Taxonomy" id="194366"/>
    <lineage>
        <taxon>Eukaryota</taxon>
        <taxon>Metazoa</taxon>
        <taxon>Chordata</taxon>
        <taxon>Craniata</taxon>
        <taxon>Vertebrata</taxon>
        <taxon>Euteleostomi</taxon>
        <taxon>Actinopterygii</taxon>
        <taxon>Neopterygii</taxon>
        <taxon>Teleostei</taxon>
        <taxon>Ostariophysi</taxon>
        <taxon>Cypriniformes</taxon>
        <taxon>Xenocyprididae</taxon>
        <taxon>Xenocypridinae</taxon>
        <taxon>Culter</taxon>
    </lineage>
</organism>
<dbReference type="Pfam" id="PF04548">
    <property type="entry name" value="AIG1"/>
    <property type="match status" value="1"/>
</dbReference>
<feature type="transmembrane region" description="Helical" evidence="4">
    <location>
        <begin position="155"/>
        <end position="181"/>
    </location>
</feature>
<evidence type="ECO:0000313" key="6">
    <source>
        <dbReference type="EMBL" id="KAK9981680.1"/>
    </source>
</evidence>
<evidence type="ECO:0000259" key="5">
    <source>
        <dbReference type="PROSITE" id="PS51720"/>
    </source>
</evidence>
<dbReference type="GO" id="GO:0005525">
    <property type="term" value="F:GTP binding"/>
    <property type="evidence" value="ECO:0007669"/>
    <property type="project" value="UniProtKB-KW"/>
</dbReference>
<dbReference type="EMBL" id="JAWDJR010000001">
    <property type="protein sequence ID" value="KAK9981680.1"/>
    <property type="molecule type" value="Genomic_DNA"/>
</dbReference>
<dbReference type="SUPFAM" id="SSF52540">
    <property type="entry name" value="P-loop containing nucleoside triphosphate hydrolases"/>
    <property type="match status" value="1"/>
</dbReference>
<comment type="caution">
    <text evidence="6">The sequence shown here is derived from an EMBL/GenBank/DDBJ whole genome shotgun (WGS) entry which is preliminary data.</text>
</comment>
<comment type="similarity">
    <text evidence="1">Belongs to the TRAFAC class TrmE-Era-EngA-EngB-Septin-like GTPase superfamily. AIG1/Toc34/Toc159-like paraseptin GTPase family. IAN subfamily.</text>
</comment>
<dbReference type="Gene3D" id="3.40.50.300">
    <property type="entry name" value="P-loop containing nucleotide triphosphate hydrolases"/>
    <property type="match status" value="1"/>
</dbReference>
<dbReference type="PROSITE" id="PS51720">
    <property type="entry name" value="G_AIG1"/>
    <property type="match status" value="1"/>
</dbReference>
<keyword evidence="4" id="KW-1133">Transmembrane helix</keyword>
<keyword evidence="4" id="KW-0812">Transmembrane</keyword>
<dbReference type="PANTHER" id="PTHR10903">
    <property type="entry name" value="GTPASE, IMAP FAMILY MEMBER-RELATED"/>
    <property type="match status" value="1"/>
</dbReference>
<evidence type="ECO:0000256" key="2">
    <source>
        <dbReference type="ARBA" id="ARBA00022741"/>
    </source>
</evidence>
<gene>
    <name evidence="6" type="ORF">ABG768_001204</name>
</gene>
<evidence type="ECO:0000256" key="1">
    <source>
        <dbReference type="ARBA" id="ARBA00008535"/>
    </source>
</evidence>
<evidence type="ECO:0000256" key="3">
    <source>
        <dbReference type="ARBA" id="ARBA00023134"/>
    </source>
</evidence>
<dbReference type="AlphaFoldDB" id="A0AAW2B6U8"/>
<keyword evidence="3" id="KW-0342">GTP-binding</keyword>
<reference evidence="6 7" key="1">
    <citation type="submission" date="2024-05" db="EMBL/GenBank/DDBJ databases">
        <title>A high-quality chromosomal-level genome assembly of Topmouth culter (Culter alburnus).</title>
        <authorList>
            <person name="Zhao H."/>
        </authorList>
    </citation>
    <scope>NUCLEOTIDE SEQUENCE [LARGE SCALE GENOMIC DNA]</scope>
    <source>
        <strain evidence="6">CATC2023</strain>
        <tissue evidence="6">Muscle</tissue>
    </source>
</reference>